<dbReference type="InterPro" id="IPR036117">
    <property type="entry name" value="DhaL_dom_sf"/>
</dbReference>
<dbReference type="InterPro" id="IPR048394">
    <property type="entry name" value="FakA-like_M"/>
</dbReference>
<evidence type="ECO:0000313" key="2">
    <source>
        <dbReference type="EMBL" id="HIU34767.1"/>
    </source>
</evidence>
<dbReference type="NCBIfam" id="TIGR03599">
    <property type="entry name" value="YloV"/>
    <property type="match status" value="1"/>
</dbReference>
<dbReference type="PANTHER" id="PTHR33434:SF4">
    <property type="entry name" value="PHOSPHATASE PROTEIN"/>
    <property type="match status" value="1"/>
</dbReference>
<dbReference type="GO" id="GO:0004371">
    <property type="term" value="F:glycerone kinase activity"/>
    <property type="evidence" value="ECO:0007669"/>
    <property type="project" value="InterPro"/>
</dbReference>
<name>A0A9D1LDK2_9FIRM</name>
<evidence type="ECO:0000313" key="3">
    <source>
        <dbReference type="Proteomes" id="UP000824072"/>
    </source>
</evidence>
<dbReference type="InterPro" id="IPR050270">
    <property type="entry name" value="DegV_domain_contain"/>
</dbReference>
<dbReference type="InterPro" id="IPR019986">
    <property type="entry name" value="YloV-like"/>
</dbReference>
<dbReference type="EMBL" id="DVMU01000203">
    <property type="protein sequence ID" value="HIU34767.1"/>
    <property type="molecule type" value="Genomic_DNA"/>
</dbReference>
<dbReference type="AlphaFoldDB" id="A0A9D1LDK2"/>
<protein>
    <submittedName>
        <fullName evidence="2">DAK2 domain-containing protein</fullName>
    </submittedName>
</protein>
<proteinExistence type="predicted"/>
<dbReference type="InterPro" id="IPR033470">
    <property type="entry name" value="FakA-like_C"/>
</dbReference>
<dbReference type="Gene3D" id="1.25.40.340">
    <property type="match status" value="1"/>
</dbReference>
<comment type="caution">
    <text evidence="2">The sequence shown here is derived from an EMBL/GenBank/DDBJ whole genome shotgun (WGS) entry which is preliminary data.</text>
</comment>
<sequence length="546" mass="60080">MTRDKIDGILFREMFQSGAALLSQNRESVNALNVFPVPDGDTGTNMTQTINSAVKEMEKTRTTGVGEAANAIARGALKGARGNSGVILSQILRGFARVLDGCEDIDAQTLVKALRGGADTAYKAVMKPKEGTILTVARVMAEDMERRVKDSDNVTDVFRQMLESGEAILKKTPDMLPVLKQAGVVDSGGMGLLVIYRGMFAALSGEPVEADVEEARPTVMPGEFVDDHDSLEEITFGYCTEFIVSHPREDLRESEVVRLRKRLERIGDCVLVISDMSVVKVHVHTNDPGKALQYALELGELDAIKIDNMFEEHRERVRMKEEEEKAKPKEYGIVSVALGDGLVDIFRELQIDRIVDGGQTMNPSIEDLYEAIEQTHAKNVFVLPNNTNIILAAQQAAELTQRNVLVLPTKSVPMGIAAALAFDPEAGIEENLSAMTEAAENVHTASITYAVRDTTFEDKDIHSGDIMGLIDNKLEYLGKTAREVSLELVGRMVGEESDLITIYYGSDVSQEEAEQLNQELSELYPQCDVDLQRGGQPLYYYLIAVE</sequence>
<dbReference type="Pfam" id="PF13684">
    <property type="entry name" value="FakA-like_C"/>
    <property type="match status" value="1"/>
</dbReference>
<dbReference type="SMART" id="SM01120">
    <property type="entry name" value="Dak2"/>
    <property type="match status" value="1"/>
</dbReference>
<accession>A0A9D1LDK2</accession>
<gene>
    <name evidence="2" type="ORF">IAB02_09405</name>
</gene>
<dbReference type="PROSITE" id="PS51480">
    <property type="entry name" value="DHAL"/>
    <property type="match status" value="1"/>
</dbReference>
<dbReference type="Proteomes" id="UP000824072">
    <property type="component" value="Unassembled WGS sequence"/>
</dbReference>
<dbReference type="Pfam" id="PF21645">
    <property type="entry name" value="FakA-like_M"/>
    <property type="match status" value="1"/>
</dbReference>
<organism evidence="2 3">
    <name type="scientific">Candidatus Pullichristensenella excrementigallinarum</name>
    <dbReference type="NCBI Taxonomy" id="2840907"/>
    <lineage>
        <taxon>Bacteria</taxon>
        <taxon>Bacillati</taxon>
        <taxon>Bacillota</taxon>
        <taxon>Clostridia</taxon>
        <taxon>Candidatus Pullichristensenella</taxon>
    </lineage>
</organism>
<feature type="domain" description="DhaL" evidence="1">
    <location>
        <begin position="9"/>
        <end position="201"/>
    </location>
</feature>
<dbReference type="PANTHER" id="PTHR33434">
    <property type="entry name" value="DEGV DOMAIN-CONTAINING PROTEIN DR_1986-RELATED"/>
    <property type="match status" value="1"/>
</dbReference>
<dbReference type="InterPro" id="IPR004007">
    <property type="entry name" value="DhaL_dom"/>
</dbReference>
<reference evidence="2" key="1">
    <citation type="submission" date="2020-10" db="EMBL/GenBank/DDBJ databases">
        <authorList>
            <person name="Gilroy R."/>
        </authorList>
    </citation>
    <scope>NUCLEOTIDE SEQUENCE</scope>
    <source>
        <strain evidence="2">ChiHcec3-11533</strain>
    </source>
</reference>
<reference evidence="2" key="2">
    <citation type="journal article" date="2021" name="PeerJ">
        <title>Extensive microbial diversity within the chicken gut microbiome revealed by metagenomics and culture.</title>
        <authorList>
            <person name="Gilroy R."/>
            <person name="Ravi A."/>
            <person name="Getino M."/>
            <person name="Pursley I."/>
            <person name="Horton D.L."/>
            <person name="Alikhan N.F."/>
            <person name="Baker D."/>
            <person name="Gharbi K."/>
            <person name="Hall N."/>
            <person name="Watson M."/>
            <person name="Adriaenssens E.M."/>
            <person name="Foster-Nyarko E."/>
            <person name="Jarju S."/>
            <person name="Secka A."/>
            <person name="Antonio M."/>
            <person name="Oren A."/>
            <person name="Chaudhuri R.R."/>
            <person name="La Ragione R."/>
            <person name="Hildebrand F."/>
            <person name="Pallen M.J."/>
        </authorList>
    </citation>
    <scope>NUCLEOTIDE SEQUENCE</scope>
    <source>
        <strain evidence="2">ChiHcec3-11533</strain>
    </source>
</reference>
<evidence type="ECO:0000259" key="1">
    <source>
        <dbReference type="PROSITE" id="PS51480"/>
    </source>
</evidence>
<dbReference type="SUPFAM" id="SSF101473">
    <property type="entry name" value="DhaL-like"/>
    <property type="match status" value="1"/>
</dbReference>
<dbReference type="Pfam" id="PF02734">
    <property type="entry name" value="Dak2"/>
    <property type="match status" value="1"/>
</dbReference>
<dbReference type="SMART" id="SM01121">
    <property type="entry name" value="Dak1_2"/>
    <property type="match status" value="1"/>
</dbReference>
<dbReference type="GO" id="GO:0006071">
    <property type="term" value="P:glycerol metabolic process"/>
    <property type="evidence" value="ECO:0007669"/>
    <property type="project" value="InterPro"/>
</dbReference>